<accession>A0A2N4YQT4</accession>
<dbReference type="Proteomes" id="UP000234412">
    <property type="component" value="Unassembled WGS sequence"/>
</dbReference>
<comment type="caution">
    <text evidence="2">The sequence shown here is derived from an EMBL/GenBank/DDBJ whole genome shotgun (WGS) entry which is preliminary data.</text>
</comment>
<dbReference type="InterPro" id="IPR002491">
    <property type="entry name" value="ABC_transptr_periplasmic_BD"/>
</dbReference>
<dbReference type="PROSITE" id="PS50983">
    <property type="entry name" value="FE_B12_PBP"/>
    <property type="match status" value="1"/>
</dbReference>
<organism evidence="2 3">
    <name type="scientific">Klebsiella variicola</name>
    <dbReference type="NCBI Taxonomy" id="244366"/>
    <lineage>
        <taxon>Bacteria</taxon>
        <taxon>Pseudomonadati</taxon>
        <taxon>Pseudomonadota</taxon>
        <taxon>Gammaproteobacteria</taxon>
        <taxon>Enterobacterales</taxon>
        <taxon>Enterobacteriaceae</taxon>
        <taxon>Klebsiella/Raoultella group</taxon>
        <taxon>Klebsiella</taxon>
        <taxon>Klebsiella pneumoniae complex</taxon>
    </lineage>
</organism>
<dbReference type="PANTHER" id="PTHR30535:SF34">
    <property type="entry name" value="MOLYBDATE-BINDING PROTEIN MOLA"/>
    <property type="match status" value="1"/>
</dbReference>
<feature type="domain" description="Fe/B12 periplasmic-binding" evidence="1">
    <location>
        <begin position="1"/>
        <end position="99"/>
    </location>
</feature>
<gene>
    <name evidence="2" type="ORF">CWN47_33540</name>
</gene>
<dbReference type="SUPFAM" id="SSF53807">
    <property type="entry name" value="Helical backbone' metal receptor"/>
    <property type="match status" value="1"/>
</dbReference>
<protein>
    <recommendedName>
        <fullName evidence="1">Fe/B12 periplasmic-binding domain-containing protein</fullName>
    </recommendedName>
</protein>
<evidence type="ECO:0000259" key="1">
    <source>
        <dbReference type="PROSITE" id="PS50983"/>
    </source>
</evidence>
<evidence type="ECO:0000313" key="3">
    <source>
        <dbReference type="Proteomes" id="UP000234412"/>
    </source>
</evidence>
<sequence>GLMMAHAGSLNVAAASVKGARQVSLEQVLEWNPQVIFVQDRYPQVVKQIENDPQWQAIDAVKHHRVWLMPEYAKAWGYPMPEALALGELWMAKKLYPSRYQSIDVDSKARDYYQRFYRVAWTPDAR</sequence>
<dbReference type="Gene3D" id="3.40.50.1980">
    <property type="entry name" value="Nitrogenase molybdenum iron protein domain"/>
    <property type="match status" value="1"/>
</dbReference>
<dbReference type="EMBL" id="PIDP01002026">
    <property type="protein sequence ID" value="PLM82972.1"/>
    <property type="molecule type" value="Genomic_DNA"/>
</dbReference>
<dbReference type="InterPro" id="IPR050902">
    <property type="entry name" value="ABC_Transporter_SBP"/>
</dbReference>
<dbReference type="Pfam" id="PF01497">
    <property type="entry name" value="Peripla_BP_2"/>
    <property type="match status" value="1"/>
</dbReference>
<reference evidence="2 3" key="2">
    <citation type="submission" date="2018-01" db="EMBL/GenBank/DDBJ databases">
        <title>Genomic study of Klebsiella pneumoniae.</title>
        <authorList>
            <person name="Yang Y."/>
            <person name="Bicalho R."/>
        </authorList>
    </citation>
    <scope>NUCLEOTIDE SEQUENCE [LARGE SCALE GENOMIC DNA]</scope>
    <source>
        <strain evidence="2 3">A8</strain>
    </source>
</reference>
<proteinExistence type="predicted"/>
<dbReference type="GO" id="GO:0071281">
    <property type="term" value="P:cellular response to iron ion"/>
    <property type="evidence" value="ECO:0007669"/>
    <property type="project" value="TreeGrafter"/>
</dbReference>
<dbReference type="AlphaFoldDB" id="A0A2N4YQT4"/>
<dbReference type="PANTHER" id="PTHR30535">
    <property type="entry name" value="VITAMIN B12-BINDING PROTEIN"/>
    <property type="match status" value="1"/>
</dbReference>
<feature type="non-terminal residue" evidence="2">
    <location>
        <position position="1"/>
    </location>
</feature>
<reference evidence="2 3" key="1">
    <citation type="submission" date="2017-11" db="EMBL/GenBank/DDBJ databases">
        <authorList>
            <person name="Han C.G."/>
        </authorList>
    </citation>
    <scope>NUCLEOTIDE SEQUENCE [LARGE SCALE GENOMIC DNA]</scope>
    <source>
        <strain evidence="2 3">A8</strain>
    </source>
</reference>
<evidence type="ECO:0000313" key="2">
    <source>
        <dbReference type="EMBL" id="PLM82972.1"/>
    </source>
</evidence>
<name>A0A2N4YQT4_KLEVA</name>